<keyword evidence="6" id="KW-0862">Zinc</keyword>
<feature type="binding site" evidence="6">
    <location>
        <position position="280"/>
    </location>
    <ligand>
        <name>Zn(2+)</name>
        <dbReference type="ChEBI" id="CHEBI:29105"/>
    </ligand>
</feature>
<dbReference type="EMBL" id="CAJFCJ010000009">
    <property type="protein sequence ID" value="CAD5119134.1"/>
    <property type="molecule type" value="Genomic_DNA"/>
</dbReference>
<feature type="transmembrane region" description="Helical" evidence="7">
    <location>
        <begin position="179"/>
        <end position="196"/>
    </location>
</feature>
<sequence length="313" mass="35874">MENQMRSRSSYTILEIDDLHNPEVLCGNSGISGSIQLHKYDDIPAFLKGNPYVKEGYRVLLPGYLCLRSLFSWSNESINIWSHVLGCLIIFFLMIYDNIIGIPSLHGTKTDHVIVTIGLLCFQFCLLSSAGYHLFMCHSEKASERWLALDLNGILVGLLGCYLPGVHYAFFCMSVWRDVYLITICFLFGGLFCLQMKPKFLTARYYRLRIILYVLICAYGIIPSLHWVWLSGGVSNPIVKFFFPKVVVEYLLAILAFTFYISKIPERFSPGTFDFVGSSHQLWHIVVVIAFLYWHHAGKQILAYRISNQCTYP</sequence>
<feature type="transmembrane region" description="Helical" evidence="7">
    <location>
        <begin position="112"/>
        <end position="135"/>
    </location>
</feature>
<comment type="subcellular location">
    <subcellularLocation>
        <location evidence="1">Membrane</location>
        <topology evidence="1">Multi-pass membrane protein</topology>
    </subcellularLocation>
</comment>
<dbReference type="AlphaFoldDB" id="A0A7I8VTT9"/>
<evidence type="ECO:0000313" key="8">
    <source>
        <dbReference type="EMBL" id="CAD5119134.1"/>
    </source>
</evidence>
<feature type="binding site" evidence="6">
    <location>
        <position position="133"/>
    </location>
    <ligand>
        <name>Zn(2+)</name>
        <dbReference type="ChEBI" id="CHEBI:29105"/>
    </ligand>
</feature>
<dbReference type="GO" id="GO:0038023">
    <property type="term" value="F:signaling receptor activity"/>
    <property type="evidence" value="ECO:0007669"/>
    <property type="project" value="TreeGrafter"/>
</dbReference>
<feature type="binding site" evidence="6">
    <location>
        <position position="284"/>
    </location>
    <ligand>
        <name>Zn(2+)</name>
        <dbReference type="ChEBI" id="CHEBI:29105"/>
    </ligand>
</feature>
<accession>A0A7I8VTT9</accession>
<organism evidence="8 9">
    <name type="scientific">Dimorphilus gyrociliatus</name>
    <dbReference type="NCBI Taxonomy" id="2664684"/>
    <lineage>
        <taxon>Eukaryota</taxon>
        <taxon>Metazoa</taxon>
        <taxon>Spiralia</taxon>
        <taxon>Lophotrochozoa</taxon>
        <taxon>Annelida</taxon>
        <taxon>Polychaeta</taxon>
        <taxon>Polychaeta incertae sedis</taxon>
        <taxon>Dinophilidae</taxon>
        <taxon>Dimorphilus</taxon>
    </lineage>
</organism>
<comment type="caution">
    <text evidence="8">The sequence shown here is derived from an EMBL/GenBank/DDBJ whole genome shotgun (WGS) entry which is preliminary data.</text>
</comment>
<feature type="transmembrane region" description="Helical" evidence="7">
    <location>
        <begin position="273"/>
        <end position="294"/>
    </location>
</feature>
<evidence type="ECO:0000256" key="5">
    <source>
        <dbReference type="ARBA" id="ARBA00023136"/>
    </source>
</evidence>
<evidence type="ECO:0000256" key="2">
    <source>
        <dbReference type="ARBA" id="ARBA00007018"/>
    </source>
</evidence>
<evidence type="ECO:0000256" key="7">
    <source>
        <dbReference type="SAM" id="Phobius"/>
    </source>
</evidence>
<feature type="transmembrane region" description="Helical" evidence="7">
    <location>
        <begin position="147"/>
        <end position="167"/>
    </location>
</feature>
<evidence type="ECO:0000256" key="1">
    <source>
        <dbReference type="ARBA" id="ARBA00004141"/>
    </source>
</evidence>
<dbReference type="GO" id="GO:0046872">
    <property type="term" value="F:metal ion binding"/>
    <property type="evidence" value="ECO:0007669"/>
    <property type="project" value="UniProtKB-KW"/>
</dbReference>
<keyword evidence="9" id="KW-1185">Reference proteome</keyword>
<proteinExistence type="inferred from homology"/>
<protein>
    <submittedName>
        <fullName evidence="8">DgyrCDS7774</fullName>
    </submittedName>
</protein>
<dbReference type="PANTHER" id="PTHR20855">
    <property type="entry name" value="ADIPOR/PROGESTIN RECEPTOR-RELATED"/>
    <property type="match status" value="1"/>
</dbReference>
<dbReference type="GO" id="GO:0016020">
    <property type="term" value="C:membrane"/>
    <property type="evidence" value="ECO:0007669"/>
    <property type="project" value="UniProtKB-SubCell"/>
</dbReference>
<dbReference type="PANTHER" id="PTHR20855:SF15">
    <property type="entry name" value="PROGESTIN AND ADIPOQ RECEPTOR FAMILY MEMBER 3"/>
    <property type="match status" value="1"/>
</dbReference>
<feature type="transmembrane region" description="Helical" evidence="7">
    <location>
        <begin position="208"/>
        <end position="229"/>
    </location>
</feature>
<keyword evidence="5 7" id="KW-0472">Membrane</keyword>
<name>A0A7I8VTT9_9ANNE</name>
<evidence type="ECO:0000256" key="4">
    <source>
        <dbReference type="ARBA" id="ARBA00022989"/>
    </source>
</evidence>
<reference evidence="8 9" key="1">
    <citation type="submission" date="2020-08" db="EMBL/GenBank/DDBJ databases">
        <authorList>
            <person name="Hejnol A."/>
        </authorList>
    </citation>
    <scope>NUCLEOTIDE SEQUENCE [LARGE SCALE GENOMIC DNA]</scope>
</reference>
<dbReference type="Proteomes" id="UP000549394">
    <property type="component" value="Unassembled WGS sequence"/>
</dbReference>
<evidence type="ECO:0000313" key="9">
    <source>
        <dbReference type="Proteomes" id="UP000549394"/>
    </source>
</evidence>
<feature type="transmembrane region" description="Helical" evidence="7">
    <location>
        <begin position="241"/>
        <end position="261"/>
    </location>
</feature>
<dbReference type="Pfam" id="PF03006">
    <property type="entry name" value="HlyIII"/>
    <property type="match status" value="1"/>
</dbReference>
<feature type="transmembrane region" description="Helical" evidence="7">
    <location>
        <begin position="78"/>
        <end position="100"/>
    </location>
</feature>
<keyword evidence="4 7" id="KW-1133">Transmembrane helix</keyword>
<keyword evidence="3 7" id="KW-0812">Transmembrane</keyword>
<evidence type="ECO:0000256" key="3">
    <source>
        <dbReference type="ARBA" id="ARBA00022692"/>
    </source>
</evidence>
<gene>
    <name evidence="8" type="ORF">DGYR_LOCUS7419</name>
</gene>
<keyword evidence="6" id="KW-0479">Metal-binding</keyword>
<dbReference type="OrthoDB" id="529367at2759"/>
<comment type="similarity">
    <text evidence="2">Belongs to the ADIPOR family.</text>
</comment>
<evidence type="ECO:0000256" key="6">
    <source>
        <dbReference type="PIRSR" id="PIRSR604254-1"/>
    </source>
</evidence>
<dbReference type="InterPro" id="IPR004254">
    <property type="entry name" value="AdipoR/HlyIII-related"/>
</dbReference>